<organism evidence="3 4">
    <name type="scientific">Tetrahymena thermophila (strain SB210)</name>
    <dbReference type="NCBI Taxonomy" id="312017"/>
    <lineage>
        <taxon>Eukaryota</taxon>
        <taxon>Sar</taxon>
        <taxon>Alveolata</taxon>
        <taxon>Ciliophora</taxon>
        <taxon>Intramacronucleata</taxon>
        <taxon>Oligohymenophorea</taxon>
        <taxon>Hymenostomatida</taxon>
        <taxon>Tetrahymenina</taxon>
        <taxon>Tetrahymenidae</taxon>
        <taxon>Tetrahymena</taxon>
    </lineage>
</organism>
<dbReference type="RefSeq" id="XP_012654709.1">
    <property type="nucleotide sequence ID" value="XM_012799255.1"/>
</dbReference>
<dbReference type="InterPro" id="IPR001660">
    <property type="entry name" value="SAM"/>
</dbReference>
<dbReference type="PROSITE" id="PS50105">
    <property type="entry name" value="SAM_DOMAIN"/>
    <property type="match status" value="1"/>
</dbReference>
<evidence type="ECO:0000313" key="4">
    <source>
        <dbReference type="Proteomes" id="UP000009168"/>
    </source>
</evidence>
<protein>
    <submittedName>
        <fullName evidence="3">SAM domain (Sterile alpha motif) protein</fullName>
    </submittedName>
</protein>
<feature type="domain" description="FHA" evidence="1">
    <location>
        <begin position="278"/>
        <end position="318"/>
    </location>
</feature>
<sequence length="370" mass="44171">MEIYKIIRKQPCKWNLNDTLQWLELIGMKQYQQTFRENSVDGSILMDLSEQDLENELQIKTENDKNEILKRQREEMPKIKAIHKEKEEFKKYKIEKIDFNSSNKYEISDDVLKEIRLKFNIHNDWEICTDPRELGYVITDEECYYLSIYRFEYKENVQIQVKDTINQCDLSIGKDSSQNQISSDHKYFDPIHANIVFDNVEKVYWFVDCNTQYGSYVRINGNKISILDEYIIGNSVIKINKITRKEQDNQSVQLDFSLVTEKGLTTNLTIQVCKGIQKWIGRDSTCEIVLDDMEVSKKHAYLSMNQDEVFIYDNNSKNNLWKKINSIKFNNSQEPSLETIQMKLGREKFSFLVYKQKKQKYYKEIHDYLK</sequence>
<evidence type="ECO:0000313" key="3">
    <source>
        <dbReference type="EMBL" id="EWS72772.1"/>
    </source>
</evidence>
<dbReference type="SMART" id="SM00454">
    <property type="entry name" value="SAM"/>
    <property type="match status" value="1"/>
</dbReference>
<dbReference type="AlphaFoldDB" id="W7X5U6"/>
<dbReference type="Pfam" id="PF00498">
    <property type="entry name" value="FHA"/>
    <property type="match status" value="2"/>
</dbReference>
<gene>
    <name evidence="3" type="ORF">TTHERM_000502549</name>
</gene>
<dbReference type="OrthoDB" id="8883818at2759"/>
<dbReference type="InterPro" id="IPR000253">
    <property type="entry name" value="FHA_dom"/>
</dbReference>
<dbReference type="InParanoid" id="W7X5U6"/>
<evidence type="ECO:0000259" key="1">
    <source>
        <dbReference type="PROSITE" id="PS50006"/>
    </source>
</evidence>
<name>W7X5U6_TETTS</name>
<dbReference type="InterPro" id="IPR008984">
    <property type="entry name" value="SMAD_FHA_dom_sf"/>
</dbReference>
<dbReference type="Pfam" id="PF07647">
    <property type="entry name" value="SAM_2"/>
    <property type="match status" value="1"/>
</dbReference>
<dbReference type="CDD" id="cd00060">
    <property type="entry name" value="FHA"/>
    <property type="match status" value="1"/>
</dbReference>
<accession>W7X5U6</accession>
<reference evidence="4" key="1">
    <citation type="journal article" date="2006" name="PLoS Biol.">
        <title>Macronuclear genome sequence of the ciliate Tetrahymena thermophila, a model eukaryote.</title>
        <authorList>
            <person name="Eisen J.A."/>
            <person name="Coyne R.S."/>
            <person name="Wu M."/>
            <person name="Wu D."/>
            <person name="Thiagarajan M."/>
            <person name="Wortman J.R."/>
            <person name="Badger J.H."/>
            <person name="Ren Q."/>
            <person name="Amedeo P."/>
            <person name="Jones K.M."/>
            <person name="Tallon L.J."/>
            <person name="Delcher A.L."/>
            <person name="Salzberg S.L."/>
            <person name="Silva J.C."/>
            <person name="Haas B.J."/>
            <person name="Majoros W.H."/>
            <person name="Farzad M."/>
            <person name="Carlton J.M."/>
            <person name="Smith R.K. Jr."/>
            <person name="Garg J."/>
            <person name="Pearlman R.E."/>
            <person name="Karrer K.M."/>
            <person name="Sun L."/>
            <person name="Manning G."/>
            <person name="Elde N.C."/>
            <person name="Turkewitz A.P."/>
            <person name="Asai D.J."/>
            <person name="Wilkes D.E."/>
            <person name="Wang Y."/>
            <person name="Cai H."/>
            <person name="Collins K."/>
            <person name="Stewart B.A."/>
            <person name="Lee S.R."/>
            <person name="Wilamowska K."/>
            <person name="Weinberg Z."/>
            <person name="Ruzzo W.L."/>
            <person name="Wloga D."/>
            <person name="Gaertig J."/>
            <person name="Frankel J."/>
            <person name="Tsao C.-C."/>
            <person name="Gorovsky M.A."/>
            <person name="Keeling P.J."/>
            <person name="Waller R.F."/>
            <person name="Patron N.J."/>
            <person name="Cherry J.M."/>
            <person name="Stover N.A."/>
            <person name="Krieger C.J."/>
            <person name="del Toro C."/>
            <person name="Ryder H.F."/>
            <person name="Williamson S.C."/>
            <person name="Barbeau R.A."/>
            <person name="Hamilton E.P."/>
            <person name="Orias E."/>
        </authorList>
    </citation>
    <scope>NUCLEOTIDE SEQUENCE [LARGE SCALE GENOMIC DNA]</scope>
    <source>
        <strain evidence="4">SB210</strain>
    </source>
</reference>
<dbReference type="Gene3D" id="1.10.150.50">
    <property type="entry name" value="Transcription Factor, Ets-1"/>
    <property type="match status" value="1"/>
</dbReference>
<dbReference type="SUPFAM" id="SSF49879">
    <property type="entry name" value="SMAD/FHA domain"/>
    <property type="match status" value="2"/>
</dbReference>
<evidence type="ECO:0000259" key="2">
    <source>
        <dbReference type="PROSITE" id="PS50105"/>
    </source>
</evidence>
<dbReference type="KEGG" id="tet:TTHERM_000502549"/>
<dbReference type="SUPFAM" id="SSF47769">
    <property type="entry name" value="SAM/Pointed domain"/>
    <property type="match status" value="1"/>
</dbReference>
<dbReference type="PROSITE" id="PS50006">
    <property type="entry name" value="FHA_DOMAIN"/>
    <property type="match status" value="1"/>
</dbReference>
<dbReference type="GeneID" id="24439328"/>
<keyword evidence="4" id="KW-1185">Reference proteome</keyword>
<dbReference type="Proteomes" id="UP000009168">
    <property type="component" value="Unassembled WGS sequence"/>
</dbReference>
<feature type="domain" description="SAM" evidence="2">
    <location>
        <begin position="14"/>
        <end position="70"/>
    </location>
</feature>
<dbReference type="Gene3D" id="2.60.200.20">
    <property type="match status" value="2"/>
</dbReference>
<dbReference type="EMBL" id="GG662548">
    <property type="protein sequence ID" value="EWS72772.1"/>
    <property type="molecule type" value="Genomic_DNA"/>
</dbReference>
<dbReference type="InterPro" id="IPR013761">
    <property type="entry name" value="SAM/pointed_sf"/>
</dbReference>
<proteinExistence type="predicted"/>